<dbReference type="GO" id="GO:0042162">
    <property type="term" value="F:telomeric DNA binding"/>
    <property type="evidence" value="ECO:0007669"/>
    <property type="project" value="TreeGrafter"/>
</dbReference>
<dbReference type="SUPFAM" id="SSF48452">
    <property type="entry name" value="TPR-like"/>
    <property type="match status" value="1"/>
</dbReference>
<dbReference type="KEGG" id="dpl:KGM_206062A"/>
<feature type="compositionally biased region" description="Basic and acidic residues" evidence="3">
    <location>
        <begin position="165"/>
        <end position="178"/>
    </location>
</feature>
<dbReference type="PANTHER" id="PTHR15696:SF0">
    <property type="entry name" value="TELOMERASE-BINDING PROTEIN EST1A"/>
    <property type="match status" value="1"/>
</dbReference>
<dbReference type="GO" id="GO:0000184">
    <property type="term" value="P:nuclear-transcribed mRNA catabolic process, nonsense-mediated decay"/>
    <property type="evidence" value="ECO:0007669"/>
    <property type="project" value="UniProtKB-KW"/>
</dbReference>
<organism evidence="6 7">
    <name type="scientific">Danaus plexippus plexippus</name>
    <dbReference type="NCBI Taxonomy" id="278856"/>
    <lineage>
        <taxon>Eukaryota</taxon>
        <taxon>Metazoa</taxon>
        <taxon>Ecdysozoa</taxon>
        <taxon>Arthropoda</taxon>
        <taxon>Hexapoda</taxon>
        <taxon>Insecta</taxon>
        <taxon>Pterygota</taxon>
        <taxon>Neoptera</taxon>
        <taxon>Endopterygota</taxon>
        <taxon>Lepidoptera</taxon>
        <taxon>Glossata</taxon>
        <taxon>Ditrysia</taxon>
        <taxon>Papilionoidea</taxon>
        <taxon>Nymphalidae</taxon>
        <taxon>Danainae</taxon>
        <taxon>Danaini</taxon>
        <taxon>Danaina</taxon>
        <taxon>Danaus</taxon>
        <taxon>Danaus</taxon>
    </lineage>
</organism>
<feature type="non-terminal residue" evidence="6">
    <location>
        <position position="1133"/>
    </location>
</feature>
<dbReference type="Gene3D" id="1.25.40.10">
    <property type="entry name" value="Tetratricopeptide repeat domain"/>
    <property type="match status" value="1"/>
</dbReference>
<keyword evidence="1" id="KW-0866">Nonsense-mediated mRNA decay</keyword>
<evidence type="ECO:0000256" key="1">
    <source>
        <dbReference type="ARBA" id="ARBA00023161"/>
    </source>
</evidence>
<feature type="compositionally biased region" description="Basic and acidic residues" evidence="3">
    <location>
        <begin position="362"/>
        <end position="373"/>
    </location>
</feature>
<feature type="compositionally biased region" description="Polar residues" evidence="3">
    <location>
        <begin position="624"/>
        <end position="636"/>
    </location>
</feature>
<keyword evidence="2" id="KW-0175">Coiled coil</keyword>
<feature type="coiled-coil region" evidence="2">
    <location>
        <begin position="319"/>
        <end position="346"/>
    </location>
</feature>
<feature type="domain" description="DNA/RNA-binding" evidence="4">
    <location>
        <begin position="923"/>
        <end position="1129"/>
    </location>
</feature>
<evidence type="ECO:0000256" key="3">
    <source>
        <dbReference type="SAM" id="MobiDB-lite"/>
    </source>
</evidence>
<evidence type="ECO:0000313" key="7">
    <source>
        <dbReference type="Proteomes" id="UP000007151"/>
    </source>
</evidence>
<dbReference type="Pfam" id="PF10374">
    <property type="entry name" value="EST1"/>
    <property type="match status" value="1"/>
</dbReference>
<feature type="compositionally biased region" description="Basic and acidic residues" evidence="3">
    <location>
        <begin position="1"/>
        <end position="10"/>
    </location>
</feature>
<feature type="compositionally biased region" description="Gly residues" evidence="3">
    <location>
        <begin position="1005"/>
        <end position="1028"/>
    </location>
</feature>
<dbReference type="InterPro" id="IPR011990">
    <property type="entry name" value="TPR-like_helical_dom_sf"/>
</dbReference>
<feature type="compositionally biased region" description="Low complexity" evidence="3">
    <location>
        <begin position="189"/>
        <end position="199"/>
    </location>
</feature>
<dbReference type="Pfam" id="PF10373">
    <property type="entry name" value="EST1_DNA_bind"/>
    <property type="match status" value="1"/>
</dbReference>
<feature type="compositionally biased region" description="Polar residues" evidence="3">
    <location>
        <begin position="572"/>
        <end position="590"/>
    </location>
</feature>
<dbReference type="InterPro" id="IPR045153">
    <property type="entry name" value="Est1/Ebs1-like"/>
</dbReference>
<proteinExistence type="predicted"/>
<feature type="compositionally biased region" description="Basic and acidic residues" evidence="3">
    <location>
        <begin position="431"/>
        <end position="445"/>
    </location>
</feature>
<reference evidence="6 7" key="1">
    <citation type="journal article" date="2011" name="Cell">
        <title>The monarch butterfly genome yields insights into long-distance migration.</title>
        <authorList>
            <person name="Zhan S."/>
            <person name="Merlin C."/>
            <person name="Boore J.L."/>
            <person name="Reppert S.M."/>
        </authorList>
    </citation>
    <scope>NUCLEOTIDE SEQUENCE [LARGE SCALE GENOMIC DNA]</scope>
    <source>
        <strain evidence="6">F-2</strain>
    </source>
</reference>
<dbReference type="InParanoid" id="A0A212EIJ8"/>
<sequence length="1133" mass="128961">MDDDCKDYKKLKPQQQLYKPGSGPLRRSRYGLDAKMESFDIENSTRGRDKSHYGSQQSINGEDVPASNRYRKPEQQLYVPRSGDSSADIDKRGKSSFKCDNSSQYGSRQKSNKQENHGSGSSGSYNKDSSIRDSQHRDGSNDINYNRHYRQGSEARSMSPMQGAHDQKSLDRNRDSRSMETWAGRHKSSSGGKPPSGRRNSAGFCSEPRPKHMINLDNLPPRFRKKYLESTGHQSFDSVDQLNKNQYGSSDMSQSQYIPNQFYSSNTTNWSQTLPSRGRGRLRDNESFDREKFINTYIKNYEVQNSRRSTPSSSYINLYETTVNESKSLSEKLDSLNIEYESQNNLNNGATISGINTNEVQYSDKESEDKVESTDNQNDSESLSHLSTNLSDMTNLDWTEEVEKNIKLDDVCNSSASFSQSESFSQKKPINKPEVKEVEPRESKRSARSRRRDRRSSSRGHKNTEKKERNRKDSNVSVAYEPERSRKDSNVSIQYDASYGPKQRERERRDSHRSNRSSTIGNSRDDLDRWRSLRSYSREHSSERRIVSQCNSRDTSANRATSPKDNEGFRVPTNTAKTWSTANQKRSNGPVNGRAGSSERKSPEHEGSGRRSKKRYVRKRRNAENTQPANNSSANINWRDEIIESKKHDRSEGTHNRNRLNSVLSEKSVTETGSQPGLIILPQSSMTHFQKDQNIRGAPNETQKTLFDHHNPSKPIIIQTTPSKHDMRMERGVKEFPRYGCSEGERGARHTALLQTVDRADAILKTHTLQGPLALAANWSDVLDTRKFLQGALQRLLMSDLKFCQADNIEQQFWKILYYHFIENLRKSIATVTPEEKPEVVKLINTIIDEGNTFFENLVQMLEKTYKFNTEDYLNDNHVLPPKGLGYVGLALISVQKLYVFLGDLARYKEQVNETNNYAKSKLWYTKAQQINPKNGRPYNQLAILAIYARRKLDAVYYYMRSLMSSNPFQSARESLLSLFDENRKKYEAAERKRRAAAESKAGDSGDGAAGGSGVRGGLRGAAGGSGVRGGLRREVWVRPSGHRTTTLSHARRDSFNSITPVELNKTFITSYLHVHGKLITKIGMETFHVCACQMLRQFRSLLNRVPLPTPAPRLLQLTALNMFAVETTAQAK</sequence>
<dbReference type="AlphaFoldDB" id="A0A212EIJ8"/>
<dbReference type="STRING" id="278856.A0A212EIJ8"/>
<feature type="region of interest" description="Disordered" evidence="3">
    <location>
        <begin position="991"/>
        <end position="1028"/>
    </location>
</feature>
<feature type="compositionally biased region" description="Polar residues" evidence="3">
    <location>
        <begin position="231"/>
        <end position="275"/>
    </location>
</feature>
<evidence type="ECO:0000256" key="2">
    <source>
        <dbReference type="SAM" id="Coils"/>
    </source>
</evidence>
<feature type="compositionally biased region" description="Basic and acidic residues" evidence="3">
    <location>
        <begin position="523"/>
        <end position="546"/>
    </location>
</feature>
<protein>
    <submittedName>
        <fullName evidence="6">Telomerase-binding protein EST1A</fullName>
    </submittedName>
</protein>
<gene>
    <name evidence="6" type="ORF">KGM_206062A</name>
</gene>
<feature type="compositionally biased region" description="Low complexity" evidence="3">
    <location>
        <begin position="417"/>
        <end position="426"/>
    </location>
</feature>
<feature type="compositionally biased region" description="Basic residues" evidence="3">
    <location>
        <begin position="610"/>
        <end position="621"/>
    </location>
</feature>
<feature type="region of interest" description="Disordered" evidence="3">
    <location>
        <begin position="362"/>
        <end position="388"/>
    </location>
</feature>
<dbReference type="GO" id="GO:0070034">
    <property type="term" value="F:telomerase RNA binding"/>
    <property type="evidence" value="ECO:0007669"/>
    <property type="project" value="TreeGrafter"/>
</dbReference>
<comment type="caution">
    <text evidence="6">The sequence shown here is derived from an EMBL/GenBank/DDBJ whole genome shotgun (WGS) entry which is preliminary data.</text>
</comment>
<feature type="compositionally biased region" description="Basic and acidic residues" evidence="3">
    <location>
        <begin position="30"/>
        <end position="52"/>
    </location>
</feature>
<feature type="compositionally biased region" description="Basic and acidic residues" evidence="3">
    <location>
        <begin position="502"/>
        <end position="513"/>
    </location>
</feature>
<feature type="compositionally biased region" description="Polar residues" evidence="3">
    <location>
        <begin position="98"/>
        <end position="109"/>
    </location>
</feature>
<name>A0A212EIJ8_DANPL</name>
<feature type="compositionally biased region" description="Basic and acidic residues" evidence="3">
    <location>
        <begin position="597"/>
        <end position="609"/>
    </location>
</feature>
<feature type="region of interest" description="Disordered" evidence="3">
    <location>
        <begin position="706"/>
        <end position="727"/>
    </location>
</feature>
<dbReference type="eggNOG" id="KOG2162">
    <property type="taxonomic scope" value="Eukaryota"/>
</dbReference>
<dbReference type="PANTHER" id="PTHR15696">
    <property type="entry name" value="SMG-7 SUPPRESSOR WITH MORPHOLOGICAL EFFECT ON GENITALIA PROTEIN 7"/>
    <property type="match status" value="1"/>
</dbReference>
<feature type="region of interest" description="Disordered" evidence="3">
    <location>
        <begin position="417"/>
        <end position="638"/>
    </location>
</feature>
<feature type="compositionally biased region" description="Basic and acidic residues" evidence="3">
    <location>
        <begin position="991"/>
        <end position="1004"/>
    </location>
</feature>
<evidence type="ECO:0000259" key="4">
    <source>
        <dbReference type="Pfam" id="PF10373"/>
    </source>
</evidence>
<feature type="compositionally biased region" description="Basic and acidic residues" evidence="3">
    <location>
        <begin position="129"/>
        <end position="140"/>
    </location>
</feature>
<dbReference type="InterPro" id="IPR018834">
    <property type="entry name" value="DNA/RNA-bd_Est1-type"/>
</dbReference>
<dbReference type="InterPro" id="IPR019458">
    <property type="entry name" value="Est1-like_N"/>
</dbReference>
<dbReference type="Proteomes" id="UP000007151">
    <property type="component" value="Unassembled WGS sequence"/>
</dbReference>
<evidence type="ECO:0000313" key="6">
    <source>
        <dbReference type="EMBL" id="OWR41290.1"/>
    </source>
</evidence>
<feature type="domain" description="Telomerase activating protein Est1-like N-terminal" evidence="5">
    <location>
        <begin position="809"/>
        <end position="913"/>
    </location>
</feature>
<keyword evidence="7" id="KW-1185">Reference proteome</keyword>
<evidence type="ECO:0000259" key="5">
    <source>
        <dbReference type="Pfam" id="PF10374"/>
    </source>
</evidence>
<dbReference type="EMBL" id="AGBW02014631">
    <property type="protein sequence ID" value="OWR41290.1"/>
    <property type="molecule type" value="Genomic_DNA"/>
</dbReference>
<feature type="region of interest" description="Disordered" evidence="3">
    <location>
        <begin position="1"/>
        <end position="285"/>
    </location>
</feature>
<accession>A0A212EIJ8</accession>
<feature type="compositionally biased region" description="Basic and acidic residues" evidence="3">
    <location>
        <begin position="462"/>
        <end position="474"/>
    </location>
</feature>
<feature type="compositionally biased region" description="Polar residues" evidence="3">
    <location>
        <begin position="374"/>
        <end position="388"/>
    </location>
</feature>
<feature type="compositionally biased region" description="Polar residues" evidence="3">
    <location>
        <begin position="548"/>
        <end position="561"/>
    </location>
</feature>
<feature type="compositionally biased region" description="Basic residues" evidence="3">
    <location>
        <begin position="446"/>
        <end position="461"/>
    </location>
</feature>
<dbReference type="GO" id="GO:0005697">
    <property type="term" value="C:telomerase holoenzyme complex"/>
    <property type="evidence" value="ECO:0007669"/>
    <property type="project" value="TreeGrafter"/>
</dbReference>